<dbReference type="RefSeq" id="WP_090621890.1">
    <property type="nucleotide sequence ID" value="NZ_FNYO01000007.1"/>
</dbReference>
<proteinExistence type="predicted"/>
<organism evidence="6 8">
    <name type="scientific">Azotobacter beijerinckii</name>
    <dbReference type="NCBI Taxonomy" id="170623"/>
    <lineage>
        <taxon>Bacteria</taxon>
        <taxon>Pseudomonadati</taxon>
        <taxon>Pseudomonadota</taxon>
        <taxon>Gammaproteobacteria</taxon>
        <taxon>Pseudomonadales</taxon>
        <taxon>Pseudomonadaceae</taxon>
        <taxon>Azotobacter</taxon>
    </lineage>
</organism>
<gene>
    <name evidence="7" type="ORF">SAMN04244573_02182</name>
    <name evidence="6" type="ORF">SAMN04244579_00908</name>
</gene>
<keyword evidence="1" id="KW-0285">Flavoprotein</keyword>
<name>A0A1H6RBQ9_9GAMM</name>
<sequence length="332" mass="35928">MFSASRVEFIGVLPAWETREPLPPGAVPLDKAYLGACARALEHGGFDRALIGWHGAAPDGLQVAAHVAQQTRRLGLLVAHRPGLLAPTEAARQFATLDHFCDGRLALRLVDDGEPQRDGDFLERGEWHARSDEYLEVLARAWSSARPFDFDGRHYRVKGHLAPLRPLQGRLPIHCGGASPAAARLAARHADCYLMAGEPLASVAVRIGTVRAAAARAGRAGAVRFGLSLRVILGASEAEAWTRAERLLAFASRGQVFDDCLWSGLDGDSATLVGTPEQVGEAFAAYHRLGVESFLVRGFDPLGDALEFGRTLLPRLREQIPLRIPVEAFAPF</sequence>
<dbReference type="GO" id="GO:0008726">
    <property type="term" value="F:alkanesulfonate monooxygenase activity"/>
    <property type="evidence" value="ECO:0007669"/>
    <property type="project" value="TreeGrafter"/>
</dbReference>
<evidence type="ECO:0000313" key="8">
    <source>
        <dbReference type="Proteomes" id="UP000199005"/>
    </source>
</evidence>
<evidence type="ECO:0000313" key="9">
    <source>
        <dbReference type="Proteomes" id="UP000199267"/>
    </source>
</evidence>
<dbReference type="InterPro" id="IPR036661">
    <property type="entry name" value="Luciferase-like_sf"/>
</dbReference>
<dbReference type="Proteomes" id="UP000199267">
    <property type="component" value="Unassembled WGS sequence"/>
</dbReference>
<dbReference type="Gene3D" id="3.20.20.30">
    <property type="entry name" value="Luciferase-like domain"/>
    <property type="match status" value="1"/>
</dbReference>
<dbReference type="PANTHER" id="PTHR42847:SF9">
    <property type="entry name" value="BLL6451 PROTEIN"/>
    <property type="match status" value="1"/>
</dbReference>
<dbReference type="SUPFAM" id="SSF51679">
    <property type="entry name" value="Bacterial luciferase-like"/>
    <property type="match status" value="1"/>
</dbReference>
<keyword evidence="3" id="KW-0560">Oxidoreductase</keyword>
<feature type="domain" description="Luciferase-like" evidence="5">
    <location>
        <begin position="29"/>
        <end position="292"/>
    </location>
</feature>
<keyword evidence="4 6" id="KW-0503">Monooxygenase</keyword>
<evidence type="ECO:0000256" key="1">
    <source>
        <dbReference type="ARBA" id="ARBA00022630"/>
    </source>
</evidence>
<dbReference type="Proteomes" id="UP000199005">
    <property type="component" value="Unassembled WGS sequence"/>
</dbReference>
<dbReference type="STRING" id="170623.SAMN04244579_00908"/>
<protein>
    <submittedName>
        <fullName evidence="6">Alkanesulfonate monooxygenase</fullName>
    </submittedName>
</protein>
<evidence type="ECO:0000256" key="4">
    <source>
        <dbReference type="ARBA" id="ARBA00023033"/>
    </source>
</evidence>
<keyword evidence="2" id="KW-0288">FMN</keyword>
<evidence type="ECO:0000259" key="5">
    <source>
        <dbReference type="Pfam" id="PF00296"/>
    </source>
</evidence>
<dbReference type="AlphaFoldDB" id="A0A1H6RBQ9"/>
<dbReference type="Pfam" id="PF00296">
    <property type="entry name" value="Bac_luciferase"/>
    <property type="match status" value="1"/>
</dbReference>
<evidence type="ECO:0000256" key="3">
    <source>
        <dbReference type="ARBA" id="ARBA00023002"/>
    </source>
</evidence>
<dbReference type="EMBL" id="FNYO01000007">
    <property type="protein sequence ID" value="SEI50674.1"/>
    <property type="molecule type" value="Genomic_DNA"/>
</dbReference>
<dbReference type="EMBL" id="FOFJ01000017">
    <property type="protein sequence ID" value="SEQ74781.1"/>
    <property type="molecule type" value="Genomic_DNA"/>
</dbReference>
<reference evidence="8 9" key="1">
    <citation type="submission" date="2016-10" db="EMBL/GenBank/DDBJ databases">
        <authorList>
            <person name="de Groot N.N."/>
        </authorList>
    </citation>
    <scope>NUCLEOTIDE SEQUENCE [LARGE SCALE GENOMIC DNA]</scope>
    <source>
        <strain evidence="6 8">DSM 1041</strain>
        <strain evidence="7 9">DSM 378</strain>
    </source>
</reference>
<dbReference type="InterPro" id="IPR011251">
    <property type="entry name" value="Luciferase-like_dom"/>
</dbReference>
<evidence type="ECO:0000313" key="6">
    <source>
        <dbReference type="EMBL" id="SEI50674.1"/>
    </source>
</evidence>
<dbReference type="InterPro" id="IPR050172">
    <property type="entry name" value="SsuD_RutA_monooxygenase"/>
</dbReference>
<accession>A0A1H6RBQ9</accession>
<dbReference type="PANTHER" id="PTHR42847">
    <property type="entry name" value="ALKANESULFONATE MONOOXYGENASE"/>
    <property type="match status" value="1"/>
</dbReference>
<dbReference type="GO" id="GO:0046306">
    <property type="term" value="P:alkanesulfonate catabolic process"/>
    <property type="evidence" value="ECO:0007669"/>
    <property type="project" value="TreeGrafter"/>
</dbReference>
<evidence type="ECO:0000256" key="2">
    <source>
        <dbReference type="ARBA" id="ARBA00022643"/>
    </source>
</evidence>
<evidence type="ECO:0000313" key="7">
    <source>
        <dbReference type="EMBL" id="SEQ74781.1"/>
    </source>
</evidence>